<evidence type="ECO:0000256" key="1">
    <source>
        <dbReference type="SAM" id="MobiDB-lite"/>
    </source>
</evidence>
<organism evidence="2 3">
    <name type="scientific">Myotis myotis</name>
    <name type="common">Greater mouse-eared bat</name>
    <name type="synonym">Vespertilio myotis</name>
    <dbReference type="NCBI Taxonomy" id="51298"/>
    <lineage>
        <taxon>Eukaryota</taxon>
        <taxon>Metazoa</taxon>
        <taxon>Chordata</taxon>
        <taxon>Craniata</taxon>
        <taxon>Vertebrata</taxon>
        <taxon>Euteleostomi</taxon>
        <taxon>Mammalia</taxon>
        <taxon>Eutheria</taxon>
        <taxon>Laurasiatheria</taxon>
        <taxon>Chiroptera</taxon>
        <taxon>Yangochiroptera</taxon>
        <taxon>Vespertilionidae</taxon>
        <taxon>Myotis</taxon>
    </lineage>
</organism>
<reference evidence="2 3" key="1">
    <citation type="journal article" date="2020" name="Nature">
        <title>Six reference-quality genomes reveal evolution of bat adaptations.</title>
        <authorList>
            <person name="Jebb D."/>
            <person name="Huang Z."/>
            <person name="Pippel M."/>
            <person name="Hughes G.M."/>
            <person name="Lavrichenko K."/>
            <person name="Devanna P."/>
            <person name="Winkler S."/>
            <person name="Jermiin L.S."/>
            <person name="Skirmuntt E.C."/>
            <person name="Katzourakis A."/>
            <person name="Burkitt-Gray L."/>
            <person name="Ray D.A."/>
            <person name="Sullivan K.A.M."/>
            <person name="Roscito J.G."/>
            <person name="Kirilenko B.M."/>
            <person name="Davalos L.M."/>
            <person name="Corthals A.P."/>
            <person name="Power M.L."/>
            <person name="Jones G."/>
            <person name="Ransome R.D."/>
            <person name="Dechmann D.K.N."/>
            <person name="Locatelli A.G."/>
            <person name="Puechmaille S.J."/>
            <person name="Fedrigo O."/>
            <person name="Jarvis E.D."/>
            <person name="Hiller M."/>
            <person name="Vernes S.C."/>
            <person name="Myers E.W."/>
            <person name="Teeling E.C."/>
        </authorList>
    </citation>
    <scope>NUCLEOTIDE SEQUENCE [LARGE SCALE GENOMIC DNA]</scope>
    <source>
        <strain evidence="2">MMyoMyo1</strain>
        <tissue evidence="2">Flight muscle</tissue>
    </source>
</reference>
<keyword evidence="3" id="KW-1185">Reference proteome</keyword>
<evidence type="ECO:0000313" key="3">
    <source>
        <dbReference type="Proteomes" id="UP000527355"/>
    </source>
</evidence>
<gene>
    <name evidence="2" type="ORF">mMyoMyo1_009593</name>
</gene>
<sequence>MRSPQQPKCACSTSQWEDQRLERLTPLPKVTQLVKRQGGPQGLHEQVHSGGEGDLEAKPREEEQTDSSRLFTRPLLPLLAGICAGRSGASAKSWKEESQCGVLGPTPGGRRVWVFLPELRGETELGMQNPEHALDSDICFLPLRDPEWGPGQFGEGHWVAN</sequence>
<protein>
    <submittedName>
        <fullName evidence="2">Uncharacterized protein</fullName>
    </submittedName>
</protein>
<comment type="caution">
    <text evidence="2">The sequence shown here is derived from an EMBL/GenBank/DDBJ whole genome shotgun (WGS) entry which is preliminary data.</text>
</comment>
<dbReference type="AlphaFoldDB" id="A0A7J7ZWI7"/>
<name>A0A7J7ZWI7_MYOMY</name>
<dbReference type="Proteomes" id="UP000527355">
    <property type="component" value="Unassembled WGS sequence"/>
</dbReference>
<accession>A0A7J7ZWI7</accession>
<proteinExistence type="predicted"/>
<evidence type="ECO:0000313" key="2">
    <source>
        <dbReference type="EMBL" id="KAF6378662.1"/>
    </source>
</evidence>
<dbReference type="EMBL" id="JABWUV010000002">
    <property type="protein sequence ID" value="KAF6378662.1"/>
    <property type="molecule type" value="Genomic_DNA"/>
</dbReference>
<feature type="region of interest" description="Disordered" evidence="1">
    <location>
        <begin position="28"/>
        <end position="70"/>
    </location>
</feature>